<sequence length="74" mass="8737">MRERRKVAAVIRQRASKRRRSERAEDDHRHRANHTLRTNHRFRANHTSPPPTIQPHHPTPAGVSTLKRKKGRQP</sequence>
<evidence type="ECO:0000313" key="3">
    <source>
        <dbReference type="Proteomes" id="UP000000637"/>
    </source>
</evidence>
<dbReference type="HOGENOM" id="CLU_2679667_0_0_11"/>
<reference evidence="2 3" key="1">
    <citation type="journal article" date="2006" name="PLoS Genet.">
        <title>Secrets of soil survival revealed by the genome sequence of Arthrobacter aurescens TC1.</title>
        <authorList>
            <person name="Mongodin E.F."/>
            <person name="Shapir N."/>
            <person name="Daugherty S.C."/>
            <person name="DeBoy R.T."/>
            <person name="Emerson J.B."/>
            <person name="Shvartzbeyn A."/>
            <person name="Radune D."/>
            <person name="Vamathevan J."/>
            <person name="Riggs F."/>
            <person name="Grinberg V."/>
            <person name="Khouri H."/>
            <person name="Wackett L.P."/>
            <person name="Nelson K.E."/>
            <person name="Sadowsky M.J."/>
        </authorList>
    </citation>
    <scope>NUCLEOTIDE SEQUENCE [LARGE SCALE GENOMIC DNA]</scope>
    <source>
        <strain evidence="2 3">TC1</strain>
    </source>
</reference>
<keyword evidence="3" id="KW-1185">Reference proteome</keyword>
<dbReference type="Proteomes" id="UP000000637">
    <property type="component" value="Chromosome"/>
</dbReference>
<dbReference type="KEGG" id="aau:AAur_1644"/>
<evidence type="ECO:0000256" key="1">
    <source>
        <dbReference type="SAM" id="MobiDB-lite"/>
    </source>
</evidence>
<accession>A1R598</accession>
<dbReference type="AlphaFoldDB" id="A1R598"/>
<gene>
    <name evidence="2" type="ordered locus">AAur_1644</name>
</gene>
<feature type="region of interest" description="Disordered" evidence="1">
    <location>
        <begin position="1"/>
        <end position="74"/>
    </location>
</feature>
<proteinExistence type="predicted"/>
<feature type="compositionally biased region" description="Basic residues" evidence="1">
    <location>
        <begin position="30"/>
        <end position="44"/>
    </location>
</feature>
<dbReference type="EMBL" id="CP000474">
    <property type="protein sequence ID" value="ABM08968.1"/>
    <property type="molecule type" value="Genomic_DNA"/>
</dbReference>
<organism evidence="2 3">
    <name type="scientific">Paenarthrobacter aurescens (strain TC1)</name>
    <dbReference type="NCBI Taxonomy" id="290340"/>
    <lineage>
        <taxon>Bacteria</taxon>
        <taxon>Bacillati</taxon>
        <taxon>Actinomycetota</taxon>
        <taxon>Actinomycetes</taxon>
        <taxon>Micrococcales</taxon>
        <taxon>Micrococcaceae</taxon>
        <taxon>Paenarthrobacter</taxon>
    </lineage>
</organism>
<protein>
    <submittedName>
        <fullName evidence="2">Uncharacterized protein</fullName>
    </submittedName>
</protein>
<evidence type="ECO:0000313" key="2">
    <source>
        <dbReference type="EMBL" id="ABM08968.1"/>
    </source>
</evidence>
<name>A1R598_PAEAT</name>